<reference evidence="1" key="1">
    <citation type="submission" date="2021-02" db="EMBL/GenBank/DDBJ databases">
        <authorList>
            <person name="Nowell W R."/>
        </authorList>
    </citation>
    <scope>NUCLEOTIDE SEQUENCE</scope>
</reference>
<dbReference type="Proteomes" id="UP000682733">
    <property type="component" value="Unassembled WGS sequence"/>
</dbReference>
<evidence type="ECO:0000313" key="1">
    <source>
        <dbReference type="EMBL" id="CAF1676442.1"/>
    </source>
</evidence>
<evidence type="ECO:0000313" key="3">
    <source>
        <dbReference type="Proteomes" id="UP000677228"/>
    </source>
</evidence>
<dbReference type="AlphaFoldDB" id="A0A8S2GBP7"/>
<gene>
    <name evidence="1" type="ORF">OVA965_LOCUS45906</name>
    <name evidence="2" type="ORF">TMI583_LOCUS49893</name>
</gene>
<organism evidence="1 3">
    <name type="scientific">Didymodactylos carnosus</name>
    <dbReference type="NCBI Taxonomy" id="1234261"/>
    <lineage>
        <taxon>Eukaryota</taxon>
        <taxon>Metazoa</taxon>
        <taxon>Spiralia</taxon>
        <taxon>Gnathifera</taxon>
        <taxon>Rotifera</taxon>
        <taxon>Eurotatoria</taxon>
        <taxon>Bdelloidea</taxon>
        <taxon>Philodinida</taxon>
        <taxon>Philodinidae</taxon>
        <taxon>Didymodactylos</taxon>
    </lineage>
</organism>
<sequence length="80" mass="10214">DEIVERWVWKMWEMSKRREDSKYRREELDIEINWKRVNFWQSETIFNRSQQLRMPKSQILFKTHFTNNTDREQDYSLRAE</sequence>
<comment type="caution">
    <text evidence="1">The sequence shown here is derived from an EMBL/GenBank/DDBJ whole genome shotgun (WGS) entry which is preliminary data.</text>
</comment>
<accession>A0A8S2GBP7</accession>
<feature type="non-terminal residue" evidence="1">
    <location>
        <position position="80"/>
    </location>
</feature>
<feature type="non-terminal residue" evidence="1">
    <location>
        <position position="1"/>
    </location>
</feature>
<dbReference type="Proteomes" id="UP000677228">
    <property type="component" value="Unassembled WGS sequence"/>
</dbReference>
<protein>
    <submittedName>
        <fullName evidence="1">Uncharacterized protein</fullName>
    </submittedName>
</protein>
<dbReference type="EMBL" id="CAJOBA010113323">
    <property type="protein sequence ID" value="CAF4560109.1"/>
    <property type="molecule type" value="Genomic_DNA"/>
</dbReference>
<evidence type="ECO:0000313" key="2">
    <source>
        <dbReference type="EMBL" id="CAF4560109.1"/>
    </source>
</evidence>
<dbReference type="EMBL" id="CAJNOK010077270">
    <property type="protein sequence ID" value="CAF1676442.1"/>
    <property type="molecule type" value="Genomic_DNA"/>
</dbReference>
<name>A0A8S2GBP7_9BILA</name>
<proteinExistence type="predicted"/>